<accession>A0A645ERA5</accession>
<organism evidence="1">
    <name type="scientific">bioreactor metagenome</name>
    <dbReference type="NCBI Taxonomy" id="1076179"/>
    <lineage>
        <taxon>unclassified sequences</taxon>
        <taxon>metagenomes</taxon>
        <taxon>ecological metagenomes</taxon>
    </lineage>
</organism>
<sequence>MQVFHIAATAYHRVDQLLYLLFGHHAFKVQQRDAVVAAQHVDDADLFVHQLVCPRGKPCAVGIFQRVQHQPRQKEVVGHVAFLGKRLVSFFSIAGVDLRQQRQLVFVRQLLHPGK</sequence>
<gene>
    <name evidence="1" type="ORF">SDC9_150911</name>
</gene>
<evidence type="ECO:0000313" key="1">
    <source>
        <dbReference type="EMBL" id="MPN03679.1"/>
    </source>
</evidence>
<proteinExistence type="predicted"/>
<dbReference type="EMBL" id="VSSQ01049607">
    <property type="protein sequence ID" value="MPN03679.1"/>
    <property type="molecule type" value="Genomic_DNA"/>
</dbReference>
<name>A0A645ERA5_9ZZZZ</name>
<reference evidence="1" key="1">
    <citation type="submission" date="2019-08" db="EMBL/GenBank/DDBJ databases">
        <authorList>
            <person name="Kucharzyk K."/>
            <person name="Murdoch R.W."/>
            <person name="Higgins S."/>
            <person name="Loffler F."/>
        </authorList>
    </citation>
    <scope>NUCLEOTIDE SEQUENCE</scope>
</reference>
<dbReference type="AlphaFoldDB" id="A0A645ERA5"/>
<comment type="caution">
    <text evidence="1">The sequence shown here is derived from an EMBL/GenBank/DDBJ whole genome shotgun (WGS) entry which is preliminary data.</text>
</comment>
<protein>
    <submittedName>
        <fullName evidence="1">Uncharacterized protein</fullName>
    </submittedName>
</protein>